<organism evidence="2 3">
    <name type="scientific">Lichenicoccus roseus</name>
    <dbReference type="NCBI Taxonomy" id="2683649"/>
    <lineage>
        <taxon>Bacteria</taxon>
        <taxon>Pseudomonadati</taxon>
        <taxon>Pseudomonadota</taxon>
        <taxon>Alphaproteobacteria</taxon>
        <taxon>Acetobacterales</taxon>
        <taxon>Acetobacteraceae</taxon>
        <taxon>Lichenicoccus</taxon>
    </lineage>
</organism>
<feature type="transmembrane region" description="Helical" evidence="1">
    <location>
        <begin position="32"/>
        <end position="54"/>
    </location>
</feature>
<keyword evidence="3" id="KW-1185">Reference proteome</keyword>
<feature type="transmembrane region" description="Helical" evidence="1">
    <location>
        <begin position="69"/>
        <end position="87"/>
    </location>
</feature>
<accession>A0A5R9IYZ7</accession>
<dbReference type="AlphaFoldDB" id="A0A5R9IYZ7"/>
<protein>
    <submittedName>
        <fullName evidence="2">Uncharacterized protein</fullName>
    </submittedName>
</protein>
<dbReference type="EMBL" id="VCDI01000012">
    <property type="protein sequence ID" value="TLU70685.1"/>
    <property type="molecule type" value="Genomic_DNA"/>
</dbReference>
<evidence type="ECO:0000256" key="1">
    <source>
        <dbReference type="SAM" id="Phobius"/>
    </source>
</evidence>
<keyword evidence="1" id="KW-1133">Transmembrane helix</keyword>
<evidence type="ECO:0000313" key="3">
    <source>
        <dbReference type="Proteomes" id="UP000305654"/>
    </source>
</evidence>
<comment type="caution">
    <text evidence="2">The sequence shown here is derived from an EMBL/GenBank/DDBJ whole genome shotgun (WGS) entry which is preliminary data.</text>
</comment>
<evidence type="ECO:0000313" key="2">
    <source>
        <dbReference type="EMBL" id="TLU70685.1"/>
    </source>
</evidence>
<reference evidence="2 3" key="1">
    <citation type="submission" date="2019-05" db="EMBL/GenBank/DDBJ databases">
        <authorList>
            <person name="Pankratov T."/>
            <person name="Grouzdev D."/>
        </authorList>
    </citation>
    <scope>NUCLEOTIDE SEQUENCE [LARGE SCALE GENOMIC DNA]</scope>
    <source>
        <strain evidence="2 3">KEBCLARHB70R</strain>
    </source>
</reference>
<gene>
    <name evidence="2" type="ORF">FE263_20900</name>
</gene>
<keyword evidence="1" id="KW-0472">Membrane</keyword>
<proteinExistence type="predicted"/>
<feature type="transmembrane region" description="Helical" evidence="1">
    <location>
        <begin position="6"/>
        <end position="25"/>
    </location>
</feature>
<dbReference type="OrthoDB" id="7596306at2"/>
<dbReference type="Proteomes" id="UP000305654">
    <property type="component" value="Unassembled WGS sequence"/>
</dbReference>
<sequence length="105" mass="11545">MRGDLSFVTSVFASWFCVWLVCRLAKLEPHQILAGAMVVLGDAMLIDGAALRWFPTVYGVDDHLARTGAAWLLWGYGISAWIAFMIAERRLRSGKAGSELSLATI</sequence>
<name>A0A5R9IYZ7_9PROT</name>
<keyword evidence="1" id="KW-0812">Transmembrane</keyword>